<dbReference type="AlphaFoldDB" id="A0A0C9UXQ5"/>
<dbReference type="Proteomes" id="UP000054279">
    <property type="component" value="Unassembled WGS sequence"/>
</dbReference>
<feature type="compositionally biased region" description="Basic and acidic residues" evidence="1">
    <location>
        <begin position="253"/>
        <end position="264"/>
    </location>
</feature>
<feature type="domain" description="T6SS Phospholipase effector Tle1-like catalytic" evidence="2">
    <location>
        <begin position="85"/>
        <end position="386"/>
    </location>
</feature>
<organism evidence="3 4">
    <name type="scientific">Sphaerobolus stellatus (strain SS14)</name>
    <dbReference type="NCBI Taxonomy" id="990650"/>
    <lineage>
        <taxon>Eukaryota</taxon>
        <taxon>Fungi</taxon>
        <taxon>Dikarya</taxon>
        <taxon>Basidiomycota</taxon>
        <taxon>Agaricomycotina</taxon>
        <taxon>Agaricomycetes</taxon>
        <taxon>Phallomycetidae</taxon>
        <taxon>Geastrales</taxon>
        <taxon>Sphaerobolaceae</taxon>
        <taxon>Sphaerobolus</taxon>
    </lineage>
</organism>
<proteinExistence type="predicted"/>
<evidence type="ECO:0000256" key="1">
    <source>
        <dbReference type="SAM" id="MobiDB-lite"/>
    </source>
</evidence>
<evidence type="ECO:0000313" key="4">
    <source>
        <dbReference type="Proteomes" id="UP000054279"/>
    </source>
</evidence>
<dbReference type="HOGENOM" id="CLU_005049_5_1_1"/>
<dbReference type="EMBL" id="KN837204">
    <property type="protein sequence ID" value="KIJ34082.1"/>
    <property type="molecule type" value="Genomic_DNA"/>
</dbReference>
<dbReference type="PANTHER" id="PTHR33840:SF2">
    <property type="entry name" value="TLE1 PHOSPHOLIPASE DOMAIN-CONTAINING PROTEIN"/>
    <property type="match status" value="1"/>
</dbReference>
<dbReference type="InterPro" id="IPR018712">
    <property type="entry name" value="Tle1-like_cat"/>
</dbReference>
<dbReference type="SUPFAM" id="SSF53474">
    <property type="entry name" value="alpha/beta-Hydrolases"/>
    <property type="match status" value="2"/>
</dbReference>
<reference evidence="3 4" key="1">
    <citation type="submission" date="2014-06" db="EMBL/GenBank/DDBJ databases">
        <title>Evolutionary Origins and Diversification of the Mycorrhizal Mutualists.</title>
        <authorList>
            <consortium name="DOE Joint Genome Institute"/>
            <consortium name="Mycorrhizal Genomics Consortium"/>
            <person name="Kohler A."/>
            <person name="Kuo A."/>
            <person name="Nagy L.G."/>
            <person name="Floudas D."/>
            <person name="Copeland A."/>
            <person name="Barry K.W."/>
            <person name="Cichocki N."/>
            <person name="Veneault-Fourrey C."/>
            <person name="LaButti K."/>
            <person name="Lindquist E.A."/>
            <person name="Lipzen A."/>
            <person name="Lundell T."/>
            <person name="Morin E."/>
            <person name="Murat C."/>
            <person name="Riley R."/>
            <person name="Ohm R."/>
            <person name="Sun H."/>
            <person name="Tunlid A."/>
            <person name="Henrissat B."/>
            <person name="Grigoriev I.V."/>
            <person name="Hibbett D.S."/>
            <person name="Martin F."/>
        </authorList>
    </citation>
    <scope>NUCLEOTIDE SEQUENCE [LARGE SCALE GENOMIC DNA]</scope>
    <source>
        <strain evidence="3 4">SS14</strain>
    </source>
</reference>
<keyword evidence="4" id="KW-1185">Reference proteome</keyword>
<dbReference type="Pfam" id="PF09994">
    <property type="entry name" value="T6SS_Tle1-like_cat"/>
    <property type="match status" value="1"/>
</dbReference>
<protein>
    <recommendedName>
        <fullName evidence="2">T6SS Phospholipase effector Tle1-like catalytic domain-containing protein</fullName>
    </recommendedName>
</protein>
<dbReference type="PANTHER" id="PTHR33840">
    <property type="match status" value="1"/>
</dbReference>
<feature type="non-terminal residue" evidence="3">
    <location>
        <position position="1"/>
    </location>
</feature>
<accession>A0A0C9UXQ5</accession>
<evidence type="ECO:0000313" key="3">
    <source>
        <dbReference type="EMBL" id="KIJ34082.1"/>
    </source>
</evidence>
<feature type="region of interest" description="Disordered" evidence="1">
    <location>
        <begin position="245"/>
        <end position="269"/>
    </location>
</feature>
<sequence length="439" mass="49395">MDTFRSLFTRCSGSQNGQSTRVEATSPPASIVFKPLSVVPPQTDGVREAPPSEKVPLAEGGKEQGRQVKAFSCQCHPPLPGARGKNLIVCIDGTANQFSIKNTNVVELYSRLEKDSYQLTYYDSGIGTYVKDSRLSPSYWKQVVSHTIDMMIAWNFKRIVLSAYQWLSENYQEGDRIFLFGFSRGAYQARVIAGMIEKVGLLHKGNNNQIPFAYELYISTTANQKRSDTGRANANGQDMKGKMTLNQKQSKIGRTDANEQDMKGKSTKVGTQEELCGRFKQTLSRPRVRVHFVGAWDTVSSIGVARGPSLPETATGMRHVCVFRHALALDERRCKFLPEYVNGGEGPSNKDSDDRSDVKEVWFVGSHSDIVPNMKLDHFGPALRWMSYEAVHHGLRIQPHRGEWESIPPNPSLTFVWKIIEVLPLRRLSYKDKETTTRR</sequence>
<dbReference type="InterPro" id="IPR029058">
    <property type="entry name" value="AB_hydrolase_fold"/>
</dbReference>
<evidence type="ECO:0000259" key="2">
    <source>
        <dbReference type="Pfam" id="PF09994"/>
    </source>
</evidence>
<gene>
    <name evidence="3" type="ORF">M422DRAFT_233549</name>
</gene>
<feature type="region of interest" description="Disordered" evidence="1">
    <location>
        <begin position="41"/>
        <end position="62"/>
    </location>
</feature>
<name>A0A0C9UXQ5_SPHS4</name>
<dbReference type="OrthoDB" id="538223at2759"/>